<dbReference type="OrthoDB" id="9774290at2"/>
<dbReference type="GO" id="GO:0031388">
    <property type="term" value="P:organic acid phosphorylation"/>
    <property type="evidence" value="ECO:0007669"/>
    <property type="project" value="UniProtKB-UniRule"/>
</dbReference>
<dbReference type="InterPro" id="IPR036129">
    <property type="entry name" value="Glycerate_kinase_sf"/>
</dbReference>
<protein>
    <submittedName>
        <fullName evidence="5">Glycerate kinase</fullName>
        <ecNumber evidence="5">2.7.1.31</ecNumber>
    </submittedName>
</protein>
<proteinExistence type="inferred from homology"/>
<evidence type="ECO:0000313" key="5">
    <source>
        <dbReference type="EMBL" id="AMV61999.1"/>
    </source>
</evidence>
<evidence type="ECO:0000256" key="3">
    <source>
        <dbReference type="ARBA" id="ARBA00022777"/>
    </source>
</evidence>
<dbReference type="PIRSF" id="PIRSF006078">
    <property type="entry name" value="GlxK"/>
    <property type="match status" value="1"/>
</dbReference>
<dbReference type="EMBL" id="CP012288">
    <property type="protein sequence ID" value="AMV68150.1"/>
    <property type="molecule type" value="Genomic_DNA"/>
</dbReference>
<dbReference type="Gene3D" id="3.90.1510.10">
    <property type="entry name" value="Glycerate kinase, domain 2"/>
    <property type="match status" value="1"/>
</dbReference>
<dbReference type="AlphaFoldDB" id="A0A0R2HG82"/>
<dbReference type="PANTHER" id="PTHR21599">
    <property type="entry name" value="GLYCERATE KINASE"/>
    <property type="match status" value="1"/>
</dbReference>
<dbReference type="Gene3D" id="3.40.50.10350">
    <property type="entry name" value="Glycerate kinase, domain 1"/>
    <property type="match status" value="1"/>
</dbReference>
<gene>
    <name evidence="5" type="ORF">ADU70_0499</name>
    <name evidence="6" type="ORF">ADU72_2229</name>
</gene>
<accession>A0A0R2HG82</accession>
<evidence type="ECO:0000256" key="4">
    <source>
        <dbReference type="PIRNR" id="PIRNR006078"/>
    </source>
</evidence>
<dbReference type="Proteomes" id="UP000076244">
    <property type="component" value="Chromosome"/>
</dbReference>
<evidence type="ECO:0000313" key="6">
    <source>
        <dbReference type="EMBL" id="AMV68150.1"/>
    </source>
</evidence>
<dbReference type="Proteomes" id="UP000076405">
    <property type="component" value="Chromosome"/>
</dbReference>
<sequence>MKVIVAPDSFKNSMTAKKATESIVAGLKKVDPKIKTVSLPMADGGEGTMTVLMDHFKGNRYSVEVTDAIGRPIKAELGLTEDKAKVAVIDMASASGIEHLKGAELNPFRATTFGTGQLLQASLAHRPKKIYLGVGGSATNDGGAGMAMALGFQFLNKAGKSIDLGNGGLSELETIVAPTKKVISVPLIVLNDVANPLLGPDGATNVFGTQKGASSDDKKVLEENLHHLSLVVQRDLGKDFASDWGTGGAGGLSYGLKTFFGAQLTSGIDSILKLLDFKEKVVNADYLITGEGSFDTQSRNGKVPFGLAEACLKLNPECKVIVLAGRIAPDLGELPANIKLVKSINDGQPLAKQTLDMGSENIYHLSEWLTSNYL</sequence>
<evidence type="ECO:0000313" key="8">
    <source>
        <dbReference type="Proteomes" id="UP000076405"/>
    </source>
</evidence>
<comment type="similarity">
    <text evidence="1 4">Belongs to the glycerate kinase type-1 family.</text>
</comment>
<dbReference type="Pfam" id="PF02595">
    <property type="entry name" value="Gly_kinase"/>
    <property type="match status" value="1"/>
</dbReference>
<dbReference type="EC" id="2.7.1.31" evidence="5"/>
<dbReference type="GeneID" id="57277388"/>
<dbReference type="GO" id="GO:0008887">
    <property type="term" value="F:glycerate kinase activity"/>
    <property type="evidence" value="ECO:0007669"/>
    <property type="project" value="UniProtKB-UniRule"/>
</dbReference>
<evidence type="ECO:0000256" key="2">
    <source>
        <dbReference type="ARBA" id="ARBA00022679"/>
    </source>
</evidence>
<dbReference type="EMBL" id="CP012275">
    <property type="protein sequence ID" value="AMV61999.1"/>
    <property type="molecule type" value="Genomic_DNA"/>
</dbReference>
<keyword evidence="3 4" id="KW-0418">Kinase</keyword>
<evidence type="ECO:0000313" key="7">
    <source>
        <dbReference type="Proteomes" id="UP000076244"/>
    </source>
</evidence>
<evidence type="ECO:0000256" key="1">
    <source>
        <dbReference type="ARBA" id="ARBA00006284"/>
    </source>
</evidence>
<dbReference type="SUPFAM" id="SSF110738">
    <property type="entry name" value="Glycerate kinase I"/>
    <property type="match status" value="1"/>
</dbReference>
<organism evidence="5 8">
    <name type="scientific">Pediococcus damnosus</name>
    <dbReference type="NCBI Taxonomy" id="51663"/>
    <lineage>
        <taxon>Bacteria</taxon>
        <taxon>Bacillati</taxon>
        <taxon>Bacillota</taxon>
        <taxon>Bacilli</taxon>
        <taxon>Lactobacillales</taxon>
        <taxon>Lactobacillaceae</taxon>
        <taxon>Pediococcus</taxon>
    </lineage>
</organism>
<dbReference type="PANTHER" id="PTHR21599:SF0">
    <property type="entry name" value="GLYCERATE KINASE"/>
    <property type="match status" value="1"/>
</dbReference>
<keyword evidence="7" id="KW-1185">Reference proteome</keyword>
<reference evidence="7 8" key="1">
    <citation type="journal article" date="2016" name="PLoS ONE">
        <title>The Identification of Novel Diagnostic Marker Genes for the Detection of Beer Spoiling Pediococcus damnosus Strains Using the BlAst Diagnostic Gene findEr.</title>
        <authorList>
            <person name="Behr J."/>
            <person name="Geissler A.J."/>
            <person name="Schmid J."/>
            <person name="Zehe A."/>
            <person name="Vogel R.F."/>
        </authorList>
    </citation>
    <scope>NUCLEOTIDE SEQUENCE [LARGE SCALE GENOMIC DNA]</scope>
    <source>
        <strain evidence="5 8">TMW 2.1533</strain>
        <strain evidence="6 7">TMW 2.1535</strain>
    </source>
</reference>
<dbReference type="RefSeq" id="WP_046871207.1">
    <property type="nucleotide sequence ID" value="NZ_BAAAXI010000170.1"/>
</dbReference>
<dbReference type="InterPro" id="IPR018197">
    <property type="entry name" value="Glycerate_kinase_RE-like"/>
</dbReference>
<dbReference type="InterPro" id="IPR004381">
    <property type="entry name" value="Glycerate_kinase"/>
</dbReference>
<dbReference type="KEGG" id="pdm:ADU72_2229"/>
<dbReference type="InterPro" id="IPR018193">
    <property type="entry name" value="Glyc_kinase_flavodox-like_fold"/>
</dbReference>
<name>A0A0R2HG82_9LACO</name>
<dbReference type="NCBIfam" id="TIGR00045">
    <property type="entry name" value="glycerate kinase"/>
    <property type="match status" value="1"/>
</dbReference>
<keyword evidence="2 4" id="KW-0808">Transferase</keyword>